<organism evidence="2 3">
    <name type="scientific">Pleuronectes platessa</name>
    <name type="common">European plaice</name>
    <dbReference type="NCBI Taxonomy" id="8262"/>
    <lineage>
        <taxon>Eukaryota</taxon>
        <taxon>Metazoa</taxon>
        <taxon>Chordata</taxon>
        <taxon>Craniata</taxon>
        <taxon>Vertebrata</taxon>
        <taxon>Euteleostomi</taxon>
        <taxon>Actinopterygii</taxon>
        <taxon>Neopterygii</taxon>
        <taxon>Teleostei</taxon>
        <taxon>Neoteleostei</taxon>
        <taxon>Acanthomorphata</taxon>
        <taxon>Carangaria</taxon>
        <taxon>Pleuronectiformes</taxon>
        <taxon>Pleuronectoidei</taxon>
        <taxon>Pleuronectidae</taxon>
        <taxon>Pleuronectes</taxon>
    </lineage>
</organism>
<evidence type="ECO:0000313" key="2">
    <source>
        <dbReference type="EMBL" id="CAB1447286.1"/>
    </source>
</evidence>
<evidence type="ECO:0000313" key="3">
    <source>
        <dbReference type="Proteomes" id="UP001153269"/>
    </source>
</evidence>
<dbReference type="Proteomes" id="UP001153269">
    <property type="component" value="Unassembled WGS sequence"/>
</dbReference>
<name>A0A9N7V7L7_PLEPL</name>
<sequence>MSTPGAFIPGKMVLRAITSKSTILAVSPRVTPLSPAEPVPLCSPAARPRERNTTIHQECVKSRGRWRAGSEPGHSSPLQLFVVPPESTRGIYIVSISRRHTVTTESLTPVTRGTPSSQKTLRLQKQPPLKAAIHRPPSMGRGRRPRQLMNGSIFGANVFRGDLYCDKTSVNTLCRERALKIGHLKAESSTKPHANSSPPTDPPHKDGEQHPSWSVQHWPHY</sequence>
<proteinExistence type="predicted"/>
<gene>
    <name evidence="2" type="ORF">PLEPLA_LOCUS34980</name>
</gene>
<feature type="region of interest" description="Disordered" evidence="1">
    <location>
        <begin position="184"/>
        <end position="221"/>
    </location>
</feature>
<keyword evidence="3" id="KW-1185">Reference proteome</keyword>
<reference evidence="2" key="1">
    <citation type="submission" date="2020-03" db="EMBL/GenBank/DDBJ databases">
        <authorList>
            <person name="Weist P."/>
        </authorList>
    </citation>
    <scope>NUCLEOTIDE SEQUENCE</scope>
</reference>
<dbReference type="EMBL" id="CADEAL010003941">
    <property type="protein sequence ID" value="CAB1447286.1"/>
    <property type="molecule type" value="Genomic_DNA"/>
</dbReference>
<comment type="caution">
    <text evidence="2">The sequence shown here is derived from an EMBL/GenBank/DDBJ whole genome shotgun (WGS) entry which is preliminary data.</text>
</comment>
<dbReference type="AlphaFoldDB" id="A0A9N7V7L7"/>
<accession>A0A9N7V7L7</accession>
<evidence type="ECO:0000256" key="1">
    <source>
        <dbReference type="SAM" id="MobiDB-lite"/>
    </source>
</evidence>
<protein>
    <submittedName>
        <fullName evidence="2">Uncharacterized protein</fullName>
    </submittedName>
</protein>